<protein>
    <recommendedName>
        <fullName evidence="10">Radial spoke head protein 9 homolog</fullName>
    </recommendedName>
</protein>
<reference evidence="11 12" key="1">
    <citation type="submission" date="2013-02" db="EMBL/GenBank/DDBJ databases">
        <title>The Genome Annotation of Plasmodium falciparum MaliPS096_E11.</title>
        <authorList>
            <consortium name="The Broad Institute Genome Sequencing Platform"/>
            <consortium name="The Broad Institute Genome Sequencing Center for Infectious Disease"/>
            <person name="Neafsey D."/>
            <person name="Hoffman S."/>
            <person name="Volkman S."/>
            <person name="Rosenthal P."/>
            <person name="Walker B."/>
            <person name="Young S.K."/>
            <person name="Zeng Q."/>
            <person name="Gargeya S."/>
            <person name="Fitzgerald M."/>
            <person name="Haas B."/>
            <person name="Abouelleil A."/>
            <person name="Allen A.W."/>
            <person name="Alvarado L."/>
            <person name="Arachchi H.M."/>
            <person name="Berlin A.M."/>
            <person name="Chapman S.B."/>
            <person name="Gainer-Dewar J."/>
            <person name="Goldberg J."/>
            <person name="Griggs A."/>
            <person name="Gujja S."/>
            <person name="Hansen M."/>
            <person name="Howarth C."/>
            <person name="Imamovic A."/>
            <person name="Ireland A."/>
            <person name="Larimer J."/>
            <person name="McCowan C."/>
            <person name="Murphy C."/>
            <person name="Pearson M."/>
            <person name="Poon T.W."/>
            <person name="Priest M."/>
            <person name="Roberts A."/>
            <person name="Saif S."/>
            <person name="Shea T."/>
            <person name="Sisk P."/>
            <person name="Sykes S."/>
            <person name="Wortman J."/>
            <person name="Nusbaum C."/>
            <person name="Birren B."/>
        </authorList>
    </citation>
    <scope>NUCLEOTIDE SEQUENCE [LARGE SCALE GENOMIC DNA]</scope>
    <source>
        <strain evidence="11 12">MaliPS096_E11</strain>
    </source>
</reference>
<keyword evidence="2" id="KW-0963">Cytoplasm</keyword>
<evidence type="ECO:0000256" key="7">
    <source>
        <dbReference type="ARBA" id="ARBA00023273"/>
    </source>
</evidence>
<evidence type="ECO:0000313" key="12">
    <source>
        <dbReference type="Proteomes" id="UP000030699"/>
    </source>
</evidence>
<dbReference type="GO" id="GO:0060294">
    <property type="term" value="P:cilium movement involved in cell motility"/>
    <property type="evidence" value="ECO:0007669"/>
    <property type="project" value="TreeGrafter"/>
</dbReference>
<accession>A0A024WM41</accession>
<dbReference type="PANTHER" id="PTHR22069">
    <property type="entry name" value="MITOCHONDRIAL RIBOSOMAL PROTEIN S18"/>
    <property type="match status" value="1"/>
</dbReference>
<comment type="similarity">
    <text evidence="9">Belongs to the flagellar radial spoke RSP9 family.</text>
</comment>
<organism evidence="11 12">
    <name type="scientific">Plasmodium falciparum MaliPS096_E11</name>
    <dbReference type="NCBI Taxonomy" id="1036727"/>
    <lineage>
        <taxon>Eukaryota</taxon>
        <taxon>Sar</taxon>
        <taxon>Alveolata</taxon>
        <taxon>Apicomplexa</taxon>
        <taxon>Aconoidasida</taxon>
        <taxon>Haemosporida</taxon>
        <taxon>Plasmodiidae</taxon>
        <taxon>Plasmodium</taxon>
        <taxon>Plasmodium (Laverania)</taxon>
    </lineage>
</organism>
<gene>
    <name evidence="11" type="ORF">PFMALIP_03700</name>
</gene>
<comment type="subcellular location">
    <subcellularLocation>
        <location evidence="8">Cell projection</location>
        <location evidence="8">Kinocilium</location>
    </subcellularLocation>
    <subcellularLocation>
        <location evidence="1">Cytoplasm</location>
        <location evidence="1">Cytoskeleton</location>
        <location evidence="1">Flagellum axoneme</location>
    </subcellularLocation>
</comment>
<evidence type="ECO:0000256" key="10">
    <source>
        <dbReference type="ARBA" id="ARBA00041080"/>
    </source>
</evidence>
<dbReference type="Proteomes" id="UP000030699">
    <property type="component" value="Unassembled WGS sequence"/>
</dbReference>
<evidence type="ECO:0000256" key="1">
    <source>
        <dbReference type="ARBA" id="ARBA00004611"/>
    </source>
</evidence>
<keyword evidence="7" id="KW-0966">Cell projection</keyword>
<evidence type="ECO:0000256" key="8">
    <source>
        <dbReference type="ARBA" id="ARBA00037822"/>
    </source>
</evidence>
<sequence length="109" mass="12841">MKFCHFTGFNILDALKLTSWVHFRYPKNLTYDKIKNYNSFFLNNFLDSIKSDIPSDIWNIKINKQLNKISILNALYPGYIFYHILNTPFYASLYIGTGVSNYDLPFLLP</sequence>
<evidence type="ECO:0000256" key="9">
    <source>
        <dbReference type="ARBA" id="ARBA00038319"/>
    </source>
</evidence>
<proteinExistence type="inferred from homology"/>
<evidence type="ECO:0000256" key="5">
    <source>
        <dbReference type="ARBA" id="ARBA00023069"/>
    </source>
</evidence>
<dbReference type="GO" id="GO:0044458">
    <property type="term" value="P:motile cilium assembly"/>
    <property type="evidence" value="ECO:0007669"/>
    <property type="project" value="TreeGrafter"/>
</dbReference>
<dbReference type="GO" id="GO:0005930">
    <property type="term" value="C:axoneme"/>
    <property type="evidence" value="ECO:0007669"/>
    <property type="project" value="TreeGrafter"/>
</dbReference>
<reference evidence="11 12" key="2">
    <citation type="submission" date="2013-02" db="EMBL/GenBank/DDBJ databases">
        <title>The Genome Sequence of Plasmodium falciparum MaliPS096_E11.</title>
        <authorList>
            <consortium name="The Broad Institute Genome Sequencing Platform"/>
            <consortium name="The Broad Institute Genome Sequencing Center for Infectious Disease"/>
            <person name="Neafsey D."/>
            <person name="Cheeseman I."/>
            <person name="Volkman S."/>
            <person name="Adams J."/>
            <person name="Walker B."/>
            <person name="Young S.K."/>
            <person name="Zeng Q."/>
            <person name="Gargeya S."/>
            <person name="Fitzgerald M."/>
            <person name="Haas B."/>
            <person name="Abouelleil A."/>
            <person name="Alvarado L."/>
            <person name="Arachchi H.M."/>
            <person name="Berlin A.M."/>
            <person name="Chapman S.B."/>
            <person name="Dewar J."/>
            <person name="Goldberg J."/>
            <person name="Griggs A."/>
            <person name="Gujja S."/>
            <person name="Hansen M."/>
            <person name="Howarth C."/>
            <person name="Imamovic A."/>
            <person name="Larimer J."/>
            <person name="McCowan C."/>
            <person name="Murphy C."/>
            <person name="Neiman D."/>
            <person name="Pearson M."/>
            <person name="Priest M."/>
            <person name="Roberts A."/>
            <person name="Saif S."/>
            <person name="Shea T."/>
            <person name="Sisk P."/>
            <person name="Sykes S."/>
            <person name="Wortman J."/>
            <person name="Nusbaum C."/>
            <person name="Birren B."/>
        </authorList>
    </citation>
    <scope>NUCLEOTIDE SEQUENCE [LARGE SCALE GENOMIC DNA]</scope>
    <source>
        <strain evidence="11 12">MaliPS096_E11</strain>
    </source>
</reference>
<keyword evidence="3" id="KW-0970">Cilium biogenesis/degradation</keyword>
<keyword evidence="4" id="KW-0282">Flagellum</keyword>
<dbReference type="PANTHER" id="PTHR22069:SF0">
    <property type="entry name" value="RADIAL SPOKE HEAD PROTEIN 9 HOMOLOG"/>
    <property type="match status" value="1"/>
</dbReference>
<keyword evidence="6" id="KW-0206">Cytoskeleton</keyword>
<name>A0A024WM41_PLAFA</name>
<dbReference type="OrthoDB" id="10258956at2759"/>
<dbReference type="GO" id="GO:0035082">
    <property type="term" value="P:axoneme assembly"/>
    <property type="evidence" value="ECO:0007669"/>
    <property type="project" value="InterPro"/>
</dbReference>
<dbReference type="AlphaFoldDB" id="A0A024WM41"/>
<dbReference type="InterPro" id="IPR055316">
    <property type="entry name" value="RSP9"/>
</dbReference>
<evidence type="ECO:0000256" key="2">
    <source>
        <dbReference type="ARBA" id="ARBA00022490"/>
    </source>
</evidence>
<keyword evidence="5" id="KW-0969">Cilium</keyword>
<evidence type="ECO:0000256" key="4">
    <source>
        <dbReference type="ARBA" id="ARBA00022846"/>
    </source>
</evidence>
<dbReference type="EMBL" id="KI925583">
    <property type="protein sequence ID" value="ETW48237.1"/>
    <property type="molecule type" value="Genomic_DNA"/>
</dbReference>
<evidence type="ECO:0000313" key="11">
    <source>
        <dbReference type="EMBL" id="ETW48237.1"/>
    </source>
</evidence>
<evidence type="ECO:0000256" key="3">
    <source>
        <dbReference type="ARBA" id="ARBA00022794"/>
    </source>
</evidence>
<evidence type="ECO:0000256" key="6">
    <source>
        <dbReference type="ARBA" id="ARBA00023212"/>
    </source>
</evidence>